<name>A0AAN9C5T4_9CAEN</name>
<dbReference type="InterPro" id="IPR013549">
    <property type="entry name" value="DUF1731"/>
</dbReference>
<feature type="domain" description="DUF1731" evidence="2">
    <location>
        <begin position="246"/>
        <end position="293"/>
    </location>
</feature>
<dbReference type="EMBL" id="JBAMIC010000001">
    <property type="protein sequence ID" value="KAK7114925.1"/>
    <property type="molecule type" value="Genomic_DNA"/>
</dbReference>
<proteinExistence type="predicted"/>
<evidence type="ECO:0000313" key="3">
    <source>
        <dbReference type="EMBL" id="KAK7114925.1"/>
    </source>
</evidence>
<dbReference type="Pfam" id="PF01370">
    <property type="entry name" value="Epimerase"/>
    <property type="match status" value="1"/>
</dbReference>
<gene>
    <name evidence="3" type="ORF">V1264_000901</name>
</gene>
<dbReference type="CDD" id="cd05242">
    <property type="entry name" value="SDR_a8"/>
    <property type="match status" value="1"/>
</dbReference>
<evidence type="ECO:0000259" key="1">
    <source>
        <dbReference type="Pfam" id="PF01370"/>
    </source>
</evidence>
<dbReference type="PANTHER" id="PTHR11092">
    <property type="entry name" value="SUGAR NUCLEOTIDE EPIMERASE RELATED"/>
    <property type="match status" value="1"/>
</dbReference>
<accession>A0AAN9C5T4</accession>
<dbReference type="PANTHER" id="PTHR11092:SF0">
    <property type="entry name" value="EPIMERASE FAMILY PROTEIN SDR39U1"/>
    <property type="match status" value="1"/>
</dbReference>
<dbReference type="Proteomes" id="UP001374579">
    <property type="component" value="Unassembled WGS sequence"/>
</dbReference>
<organism evidence="3 4">
    <name type="scientific">Littorina saxatilis</name>
    <dbReference type="NCBI Taxonomy" id="31220"/>
    <lineage>
        <taxon>Eukaryota</taxon>
        <taxon>Metazoa</taxon>
        <taxon>Spiralia</taxon>
        <taxon>Lophotrochozoa</taxon>
        <taxon>Mollusca</taxon>
        <taxon>Gastropoda</taxon>
        <taxon>Caenogastropoda</taxon>
        <taxon>Littorinimorpha</taxon>
        <taxon>Littorinoidea</taxon>
        <taxon>Littorinidae</taxon>
        <taxon>Littorina</taxon>
    </lineage>
</organism>
<dbReference type="NCBIfam" id="TIGR01777">
    <property type="entry name" value="yfcH"/>
    <property type="match status" value="1"/>
</dbReference>
<dbReference type="Gene3D" id="3.40.50.720">
    <property type="entry name" value="NAD(P)-binding Rossmann-like Domain"/>
    <property type="match status" value="1"/>
</dbReference>
<dbReference type="InterPro" id="IPR036291">
    <property type="entry name" value="NAD(P)-bd_dom_sf"/>
</dbReference>
<feature type="domain" description="NAD-dependent epimerase/dehydratase" evidence="1">
    <location>
        <begin position="3"/>
        <end position="210"/>
    </location>
</feature>
<sequence>MSVLIGGGTGFVGRHLTKLLAENGLKVTVVSRAAGPNKITWSDLQRTGLPDGITAVVSMSGENILNPMKRWNESFKQAVWSSRVDCTQSLANAICQATNPPKVLVSMSGVGYYKPDPTAEYDEDSPGGDFDYLSELCTAWEAAAKLPSSVSCRQAIVRSGVVLGRDGGMIQQIYWPFFLGAGGRIGSGAQWFPWVHVADVAGIITHAIINDHVSGVLNAVAPEPATNAEFTKAFASAMWRPSIFPVPGFVMNTVYGPERGKVILEGQKVIPKKTLESGYKFAFPDLKSACQDVSQMLTITSVSGS</sequence>
<keyword evidence="4" id="KW-1185">Reference proteome</keyword>
<evidence type="ECO:0000259" key="2">
    <source>
        <dbReference type="Pfam" id="PF08338"/>
    </source>
</evidence>
<dbReference type="SUPFAM" id="SSF51735">
    <property type="entry name" value="NAD(P)-binding Rossmann-fold domains"/>
    <property type="match status" value="1"/>
</dbReference>
<comment type="caution">
    <text evidence="3">The sequence shown here is derived from an EMBL/GenBank/DDBJ whole genome shotgun (WGS) entry which is preliminary data.</text>
</comment>
<protein>
    <recommendedName>
        <fullName evidence="5">Epimerase family protein SDR39U1</fullName>
    </recommendedName>
</protein>
<dbReference type="AlphaFoldDB" id="A0AAN9C5T4"/>
<evidence type="ECO:0008006" key="5">
    <source>
        <dbReference type="Google" id="ProtNLM"/>
    </source>
</evidence>
<dbReference type="Pfam" id="PF08338">
    <property type="entry name" value="DUF1731"/>
    <property type="match status" value="1"/>
</dbReference>
<dbReference type="InterPro" id="IPR010099">
    <property type="entry name" value="SDR39U1"/>
</dbReference>
<evidence type="ECO:0000313" key="4">
    <source>
        <dbReference type="Proteomes" id="UP001374579"/>
    </source>
</evidence>
<reference evidence="3 4" key="1">
    <citation type="submission" date="2024-02" db="EMBL/GenBank/DDBJ databases">
        <title>Chromosome-scale genome assembly of the rough periwinkle Littorina saxatilis.</title>
        <authorList>
            <person name="De Jode A."/>
            <person name="Faria R."/>
            <person name="Formenti G."/>
            <person name="Sims Y."/>
            <person name="Smith T.P."/>
            <person name="Tracey A."/>
            <person name="Wood J.M.D."/>
            <person name="Zagrodzka Z.B."/>
            <person name="Johannesson K."/>
            <person name="Butlin R.K."/>
            <person name="Leder E.H."/>
        </authorList>
    </citation>
    <scope>NUCLEOTIDE SEQUENCE [LARGE SCALE GENOMIC DNA]</scope>
    <source>
        <strain evidence="3">Snail1</strain>
        <tissue evidence="3">Muscle</tissue>
    </source>
</reference>
<dbReference type="InterPro" id="IPR001509">
    <property type="entry name" value="Epimerase_deHydtase"/>
</dbReference>